<dbReference type="STRING" id="61424.A0A2T9Y0N9"/>
<dbReference type="AlphaFoldDB" id="A0A2T9Y0N9"/>
<comment type="caution">
    <text evidence="2">The sequence shown here is derived from an EMBL/GenBank/DDBJ whole genome shotgun (WGS) entry which is preliminary data.</text>
</comment>
<dbReference type="OrthoDB" id="3267645at2759"/>
<dbReference type="Proteomes" id="UP000245699">
    <property type="component" value="Unassembled WGS sequence"/>
</dbReference>
<feature type="region of interest" description="Disordered" evidence="1">
    <location>
        <begin position="106"/>
        <end position="133"/>
    </location>
</feature>
<protein>
    <submittedName>
        <fullName evidence="2">Uncharacterized protein</fullName>
    </submittedName>
</protein>
<proteinExistence type="predicted"/>
<reference evidence="2 3" key="1">
    <citation type="journal article" date="2018" name="MBio">
        <title>Comparative Genomics Reveals the Core Gene Toolbox for the Fungus-Insect Symbiosis.</title>
        <authorList>
            <person name="Wang Y."/>
            <person name="Stata M."/>
            <person name="Wang W."/>
            <person name="Stajich J.E."/>
            <person name="White M.M."/>
            <person name="Moncalvo J.M."/>
        </authorList>
    </citation>
    <scope>NUCLEOTIDE SEQUENCE [LARGE SCALE GENOMIC DNA]</scope>
    <source>
        <strain evidence="2 3">AUS-77-4</strain>
    </source>
</reference>
<name>A0A2T9Y0N9_9FUNG</name>
<evidence type="ECO:0000256" key="1">
    <source>
        <dbReference type="SAM" id="MobiDB-lite"/>
    </source>
</evidence>
<gene>
    <name evidence="2" type="ORF">BB559_006783</name>
</gene>
<evidence type="ECO:0000313" key="2">
    <source>
        <dbReference type="EMBL" id="PVU85844.1"/>
    </source>
</evidence>
<accession>A0A2T9Y0N9</accession>
<feature type="compositionally biased region" description="Basic and acidic residues" evidence="1">
    <location>
        <begin position="124"/>
        <end position="133"/>
    </location>
</feature>
<evidence type="ECO:0000313" key="3">
    <source>
        <dbReference type="Proteomes" id="UP000245699"/>
    </source>
</evidence>
<sequence length="133" mass="15291">MNGNQENQSNNTNNIQSMDTTLDKHSKQNNRIGFGYFRYLAKTSQCQQLALVDQYIRGLSKGIMDYLIIVDIPDKLEYVINMATRVDNNLANREMIKDHKSYLGISYAPKSQNNQPTSPPVHLDIPKDSDLWR</sequence>
<organism evidence="2 3">
    <name type="scientific">Furculomyces boomerangus</name>
    <dbReference type="NCBI Taxonomy" id="61424"/>
    <lineage>
        <taxon>Eukaryota</taxon>
        <taxon>Fungi</taxon>
        <taxon>Fungi incertae sedis</taxon>
        <taxon>Zoopagomycota</taxon>
        <taxon>Kickxellomycotina</taxon>
        <taxon>Harpellomycetes</taxon>
        <taxon>Harpellales</taxon>
        <taxon>Harpellaceae</taxon>
        <taxon>Furculomyces</taxon>
    </lineage>
</organism>
<dbReference type="EMBL" id="MBFT01001024">
    <property type="protein sequence ID" value="PVU85844.1"/>
    <property type="molecule type" value="Genomic_DNA"/>
</dbReference>
<keyword evidence="3" id="KW-1185">Reference proteome</keyword>